<evidence type="ECO:0000256" key="1">
    <source>
        <dbReference type="SAM" id="MobiDB-lite"/>
    </source>
</evidence>
<accession>A0A2M7G8T5</accession>
<gene>
    <name evidence="2" type="ORF">COW36_04310</name>
</gene>
<dbReference type="Proteomes" id="UP000231019">
    <property type="component" value="Unassembled WGS sequence"/>
</dbReference>
<sequence length="1229" mass="132492">MTQISSSQQAFSRFSADQKLTRQELVQLKAVFQQENPQAAEAQFDSWLEANLAHKIANPQDTHAVLADLKAGKSDSVLLFFEDQGPPPAAPKASPVQVHVEGLNLEDINGFENRSPDDLKGSIQKIDLKLSQDFIRQIAQQTVQGLSHGLAAAEVEYQAPENGEPGYYKIKAGGLHVADLRSENGRLFLDYAAKPDPNGVAPRLDQTPPGWADAVLGWTSQQVNAGFDAAVGALGYDPQQTRQAISQGVSDAATWAGDRATEGLAWVTGNDPEVMKQFFADGTLKVDAGSGIQSVLDLDWDREKGRVYIHPGTLSLNGKDLAGTGSLVDGSRVSLQPQNPQLSILPDGRVQISSENAQITGSSSTEKSDKGVLAEPRQDLPPDQLSVKQADLELRQEGDKTSLEIKNAEGHLEAAGVLTDQRIQTLKTQIDQVLTQIDSSLKNYGLDRQSFEKILAQVPSDLLKSLLSSANQGELAQAAQNLGLDPAQLGQFVSFLKEEPVQALLGDVQKLTQSLASDTRLQGSLDFKLERLNLEADQKSLLTQIQGLDLQTHFQARTPTGTETEGQVSAHLASAALAADAQGTRVNAGPIQADLKAAIRDSGPDFSSRLAAFKQELLSRDPKQLLTPQGITPGRTGLSHQTVRQLLEKFSDSELHSLAQADEQTLKNLANQKKLPLNYLAYLRKYFQDQGFVGQTQTKLNASAGFQAFESDGRQHRVDAPQASVRVSTEADDKVLSETGATVSAEQIRAHSDQGAIESAARLMGFRLGLKDKPAQALLTPQGLTPGRTGLSFQTVKAIMAQVTDQEWRQVAQMNPAARSQFAKAKGIQPNYLEYMLQYFNQQGFLPSAAEATGLKLKADATVNGPEGQTQSNLKAQAEAVRTSPQGLTVQGVDAQADLKTPGAQVSAELRKGSVIAREDRLALNGTLEKAKVTNANGHFEAQGQLSAVVQPNQGLAADLQSSWSLDTQGDKAHTRLTGQTDLEIQAGKIVGSETDQLRGVSTIRSEELMRLARNHPDLQQFLNLLGQQFKIENPSVAVKVQDGALSSDAQAQLDWDLKLGVNQVQTSLGKLDVSVQAGNQGVSGSVTLSPSQMAISWLNDLVAQKTGEKTQTRLNQGRIEVGFDHSVVSDILVGAKISGDTVEIKVDQAKLFGFLDLDLIHGSARDTILEQLQKQGITKASARGSSTIKIPVQDLMRQILGPEASKHTRLNPSLGADNKLRIDFDYHA</sequence>
<evidence type="ECO:0000313" key="3">
    <source>
        <dbReference type="Proteomes" id="UP000231019"/>
    </source>
</evidence>
<protein>
    <submittedName>
        <fullName evidence="2">Uncharacterized protein</fullName>
    </submittedName>
</protein>
<proteinExistence type="predicted"/>
<comment type="caution">
    <text evidence="2">The sequence shown here is derived from an EMBL/GenBank/DDBJ whole genome shotgun (WGS) entry which is preliminary data.</text>
</comment>
<evidence type="ECO:0000313" key="2">
    <source>
        <dbReference type="EMBL" id="PIW18522.1"/>
    </source>
</evidence>
<name>A0A2M7G8T5_9BACT</name>
<dbReference type="EMBL" id="PFFQ01000012">
    <property type="protein sequence ID" value="PIW18522.1"/>
    <property type="molecule type" value="Genomic_DNA"/>
</dbReference>
<reference evidence="2 3" key="1">
    <citation type="submission" date="2017-09" db="EMBL/GenBank/DDBJ databases">
        <title>Depth-based differentiation of microbial function through sediment-hosted aquifers and enrichment of novel symbionts in the deep terrestrial subsurface.</title>
        <authorList>
            <person name="Probst A.J."/>
            <person name="Ladd B."/>
            <person name="Jarett J.K."/>
            <person name="Geller-Mcgrath D.E."/>
            <person name="Sieber C.M."/>
            <person name="Emerson J.B."/>
            <person name="Anantharaman K."/>
            <person name="Thomas B.C."/>
            <person name="Malmstrom R."/>
            <person name="Stieglmeier M."/>
            <person name="Klingl A."/>
            <person name="Woyke T."/>
            <person name="Ryan C.M."/>
            <person name="Banfield J.F."/>
        </authorList>
    </citation>
    <scope>NUCLEOTIDE SEQUENCE [LARGE SCALE GENOMIC DNA]</scope>
    <source>
        <strain evidence="2">CG17_big_fil_post_rev_8_21_14_2_50_48_46</strain>
    </source>
</reference>
<feature type="compositionally biased region" description="Polar residues" evidence="1">
    <location>
        <begin position="355"/>
        <end position="365"/>
    </location>
</feature>
<feature type="compositionally biased region" description="Basic and acidic residues" evidence="1">
    <location>
        <begin position="366"/>
        <end position="380"/>
    </location>
</feature>
<dbReference type="AlphaFoldDB" id="A0A2M7G8T5"/>
<feature type="region of interest" description="Disordered" evidence="1">
    <location>
        <begin position="355"/>
        <end position="382"/>
    </location>
</feature>
<organism evidence="2 3">
    <name type="scientific">bacterium (Candidatus Blackallbacteria) CG17_big_fil_post_rev_8_21_14_2_50_48_46</name>
    <dbReference type="NCBI Taxonomy" id="2014261"/>
    <lineage>
        <taxon>Bacteria</taxon>
        <taxon>Candidatus Blackallbacteria</taxon>
    </lineage>
</organism>